<evidence type="ECO:0000313" key="1">
    <source>
        <dbReference type="EMBL" id="KOX95482.1"/>
    </source>
</evidence>
<comment type="caution">
    <text evidence="1">The sequence shown here is derived from an EMBL/GenBank/DDBJ whole genome shotgun (WGS) entry which is preliminary data.</text>
</comment>
<dbReference type="EMBL" id="LIST01000007">
    <property type="protein sequence ID" value="KOX95482.1"/>
    <property type="molecule type" value="Genomic_DNA"/>
</dbReference>
<dbReference type="OrthoDB" id="346225at2157"/>
<dbReference type="AlphaFoldDB" id="A0A0M9AND7"/>
<sequence length="121" mass="14225">MHNDEWEPVMTADSIEQKVEEFAALAKKKAETEEKSVEDVVHSLTHESYLMKHTTSDILKELQELEETYTDEFYNGEANDHIIQYLEEEQDFEFWYDYTALSLAAGLEWAVLNELKQQTTQ</sequence>
<protein>
    <submittedName>
        <fullName evidence="1">Uncharacterized protein</fullName>
    </submittedName>
</protein>
<reference evidence="1 2" key="1">
    <citation type="submission" date="2015-08" db="EMBL/GenBank/DDBJ databases">
        <title>Genomes of Isolates from Cabo Rojo, PR.</title>
        <authorList>
            <person name="Sanchez-Nieves R.L."/>
            <person name="Montalvo-Rodriguez R."/>
        </authorList>
    </citation>
    <scope>NUCLEOTIDE SEQUENCE [LARGE SCALE GENOMIC DNA]</scope>
    <source>
        <strain evidence="1 2">5</strain>
    </source>
</reference>
<dbReference type="PATRIC" id="fig|1705389.3.peg.2258"/>
<organism evidence="1 2">
    <name type="scientific">Halorubrum tropicale</name>
    <dbReference type="NCBI Taxonomy" id="1765655"/>
    <lineage>
        <taxon>Archaea</taxon>
        <taxon>Methanobacteriati</taxon>
        <taxon>Methanobacteriota</taxon>
        <taxon>Stenosarchaea group</taxon>
        <taxon>Halobacteria</taxon>
        <taxon>Halobacteriales</taxon>
        <taxon>Haloferacaceae</taxon>
        <taxon>Halorubrum</taxon>
    </lineage>
</organism>
<accession>A0A0M9AND7</accession>
<dbReference type="RefSeq" id="WP_053772887.1">
    <property type="nucleotide sequence ID" value="NZ_LIST01000007.1"/>
</dbReference>
<name>A0A0M9AND7_9EURY</name>
<gene>
    <name evidence="1" type="ORF">AMR74_15175</name>
</gene>
<evidence type="ECO:0000313" key="2">
    <source>
        <dbReference type="Proteomes" id="UP000037747"/>
    </source>
</evidence>
<keyword evidence="2" id="KW-1185">Reference proteome</keyword>
<dbReference type="Proteomes" id="UP000037747">
    <property type="component" value="Unassembled WGS sequence"/>
</dbReference>
<proteinExistence type="predicted"/>